<dbReference type="GO" id="GO:0051301">
    <property type="term" value="P:cell division"/>
    <property type="evidence" value="ECO:0007669"/>
    <property type="project" value="UniProtKB-KW"/>
</dbReference>
<dbReference type="GO" id="GO:0051304">
    <property type="term" value="P:chromosome separation"/>
    <property type="evidence" value="ECO:0007669"/>
    <property type="project" value="InterPro"/>
</dbReference>
<dbReference type="InterPro" id="IPR036390">
    <property type="entry name" value="WH_DNA-bd_sf"/>
</dbReference>
<evidence type="ECO:0000313" key="6">
    <source>
        <dbReference type="EMBL" id="TCK24673.1"/>
    </source>
</evidence>
<feature type="compositionally biased region" description="Acidic residues" evidence="5">
    <location>
        <begin position="1"/>
        <end position="12"/>
    </location>
</feature>
<evidence type="ECO:0000256" key="3">
    <source>
        <dbReference type="ARBA" id="ARBA00022829"/>
    </source>
</evidence>
<dbReference type="AlphaFoldDB" id="A0A4R1HTL5"/>
<feature type="compositionally biased region" description="Low complexity" evidence="5">
    <location>
        <begin position="39"/>
        <end position="48"/>
    </location>
</feature>
<dbReference type="OrthoDB" id="9806226at2"/>
<feature type="region of interest" description="Disordered" evidence="5">
    <location>
        <begin position="1"/>
        <end position="129"/>
    </location>
</feature>
<keyword evidence="3" id="KW-0159">Chromosome partition</keyword>
<evidence type="ECO:0000256" key="1">
    <source>
        <dbReference type="ARBA" id="ARBA00022490"/>
    </source>
</evidence>
<sequence length="312" mass="33386">MSDTPGSDDPEADLERLIGRTVPRSPHAVHAPAPPAAPEPTGEAAPRAAVDDPPQPTGAEPDRPPVPGAADVAEDVPSSQPEQALRGADEPCEDAPDQGWDYPEPEYATPGRPIAEEDGPAEEPIEEQVGEDLADDAALESALEALLLVVDAPVDEASLASALGQDAGRVRTVLNRMSADYTADGRGIDLRRAGEGWRFYTRDRYAPYVERMLLDGQRARLTRAALETLAVVAYRQPVTRARVSAVRGVNCDGVLRTLLTRGLVEEAGVEEQTQGTLFRTTELFLERLGLSSVQELPPLAPLLPDIDAIDDV</sequence>
<name>A0A4R1HTL5_PSEEN</name>
<keyword evidence="4" id="KW-0131">Cell cycle</keyword>
<protein>
    <submittedName>
        <fullName evidence="6">Segregation and condensation protein B</fullName>
    </submittedName>
</protein>
<dbReference type="RefSeq" id="WP_132421099.1">
    <property type="nucleotide sequence ID" value="NZ_SMFZ01000001.1"/>
</dbReference>
<feature type="compositionally biased region" description="Low complexity" evidence="5">
    <location>
        <begin position="22"/>
        <end position="31"/>
    </location>
</feature>
<dbReference type="SUPFAM" id="SSF46785">
    <property type="entry name" value="Winged helix' DNA-binding domain"/>
    <property type="match status" value="2"/>
</dbReference>
<dbReference type="Gene3D" id="1.10.10.10">
    <property type="entry name" value="Winged helix-like DNA-binding domain superfamily/Winged helix DNA-binding domain"/>
    <property type="match status" value="2"/>
</dbReference>
<dbReference type="Pfam" id="PF04079">
    <property type="entry name" value="SMC_ScpB"/>
    <property type="match status" value="1"/>
</dbReference>
<proteinExistence type="predicted"/>
<comment type="caution">
    <text evidence="6">The sequence shown here is derived from an EMBL/GenBank/DDBJ whole genome shotgun (WGS) entry which is preliminary data.</text>
</comment>
<reference evidence="6 7" key="1">
    <citation type="submission" date="2019-03" db="EMBL/GenBank/DDBJ databases">
        <title>Sequencing the genomes of 1000 actinobacteria strains.</title>
        <authorList>
            <person name="Klenk H.-P."/>
        </authorList>
    </citation>
    <scope>NUCLEOTIDE SEQUENCE [LARGE SCALE GENOMIC DNA]</scope>
    <source>
        <strain evidence="6 7">DSM 44969</strain>
    </source>
</reference>
<gene>
    <name evidence="6" type="ORF">EV378_0459</name>
</gene>
<feature type="compositionally biased region" description="Acidic residues" evidence="5">
    <location>
        <begin position="116"/>
        <end position="129"/>
    </location>
</feature>
<evidence type="ECO:0000256" key="4">
    <source>
        <dbReference type="ARBA" id="ARBA00023306"/>
    </source>
</evidence>
<keyword evidence="7" id="KW-1185">Reference proteome</keyword>
<evidence type="ECO:0000256" key="5">
    <source>
        <dbReference type="SAM" id="MobiDB-lite"/>
    </source>
</evidence>
<keyword evidence="2" id="KW-0132">Cell division</keyword>
<dbReference type="PANTHER" id="PTHR34298">
    <property type="entry name" value="SEGREGATION AND CONDENSATION PROTEIN B"/>
    <property type="match status" value="1"/>
</dbReference>
<accession>A0A4R1HTL5</accession>
<dbReference type="EMBL" id="SMFZ01000001">
    <property type="protein sequence ID" value="TCK24673.1"/>
    <property type="molecule type" value="Genomic_DNA"/>
</dbReference>
<keyword evidence="1" id="KW-0963">Cytoplasm</keyword>
<dbReference type="InterPro" id="IPR005234">
    <property type="entry name" value="ScpB_csome_segregation"/>
</dbReference>
<evidence type="ECO:0000256" key="2">
    <source>
        <dbReference type="ARBA" id="ARBA00022618"/>
    </source>
</evidence>
<organism evidence="6 7">
    <name type="scientific">Pseudonocardia endophytica</name>
    <dbReference type="NCBI Taxonomy" id="401976"/>
    <lineage>
        <taxon>Bacteria</taxon>
        <taxon>Bacillati</taxon>
        <taxon>Actinomycetota</taxon>
        <taxon>Actinomycetes</taxon>
        <taxon>Pseudonocardiales</taxon>
        <taxon>Pseudonocardiaceae</taxon>
        <taxon>Pseudonocardia</taxon>
    </lineage>
</organism>
<evidence type="ECO:0000313" key="7">
    <source>
        <dbReference type="Proteomes" id="UP000295560"/>
    </source>
</evidence>
<dbReference type="InterPro" id="IPR036388">
    <property type="entry name" value="WH-like_DNA-bd_sf"/>
</dbReference>
<dbReference type="PANTHER" id="PTHR34298:SF2">
    <property type="entry name" value="SEGREGATION AND CONDENSATION PROTEIN B"/>
    <property type="match status" value="1"/>
</dbReference>
<dbReference type="Proteomes" id="UP000295560">
    <property type="component" value="Unassembled WGS sequence"/>
</dbReference>
<dbReference type="NCBIfam" id="TIGR00281">
    <property type="entry name" value="SMC-Scp complex subunit ScpB"/>
    <property type="match status" value="1"/>
</dbReference>